<dbReference type="NCBIfam" id="TIGR02466">
    <property type="entry name" value="TIGR02466 family protein"/>
    <property type="match status" value="1"/>
</dbReference>
<dbReference type="EMBL" id="QFXC01000013">
    <property type="protein sequence ID" value="RDH81019.1"/>
    <property type="molecule type" value="Genomic_DNA"/>
</dbReference>
<dbReference type="Proteomes" id="UP000254266">
    <property type="component" value="Unassembled WGS sequence"/>
</dbReference>
<evidence type="ECO:0000313" key="2">
    <source>
        <dbReference type="Proteomes" id="UP000254266"/>
    </source>
</evidence>
<organism evidence="1 2">
    <name type="scientific">endosymbiont of Galathealinum brachiosum</name>
    <dbReference type="NCBI Taxonomy" id="2200906"/>
    <lineage>
        <taxon>Bacteria</taxon>
        <taxon>Pseudomonadati</taxon>
        <taxon>Pseudomonadota</taxon>
        <taxon>Gammaproteobacteria</taxon>
        <taxon>sulfur-oxidizing symbionts</taxon>
    </lineage>
</organism>
<dbReference type="AlphaFoldDB" id="A0A370D7W5"/>
<accession>A0A370D7W5</accession>
<evidence type="ECO:0000313" key="1">
    <source>
        <dbReference type="EMBL" id="RDH81019.1"/>
    </source>
</evidence>
<dbReference type="Pfam" id="PF13759">
    <property type="entry name" value="2OG-FeII_Oxy_5"/>
    <property type="match status" value="1"/>
</dbReference>
<name>A0A370D7W5_9GAMM</name>
<sequence length="211" mass="23933">MSQNLSMLFSVPLWTFKAESPLVLNKQLLQAVKEEKKMDSGVSISNRGGWQSHGKLHFKEEFKNLVDLINEHLLQVGKDYGFGAMSSKLKVTSMWANINDKACSNAMHSHQSPVGMPNPLVISGCYYVKVPKNSGQFVLEDFSRPMRYLQLPFQEQNLMNSYTIKVPPKEGSVLFFPAWMEHSVEANHSNEERVSIAFNVALINQPMQKKL</sequence>
<evidence type="ECO:0008006" key="3">
    <source>
        <dbReference type="Google" id="ProtNLM"/>
    </source>
</evidence>
<gene>
    <name evidence="1" type="ORF">DIZ80_12920</name>
</gene>
<dbReference type="SUPFAM" id="SSF51197">
    <property type="entry name" value="Clavaminate synthase-like"/>
    <property type="match status" value="1"/>
</dbReference>
<keyword evidence="2" id="KW-1185">Reference proteome</keyword>
<dbReference type="Gene3D" id="2.60.120.620">
    <property type="entry name" value="q2cbj1_9rhob like domain"/>
    <property type="match status" value="1"/>
</dbReference>
<dbReference type="InterPro" id="IPR012668">
    <property type="entry name" value="CHP02466"/>
</dbReference>
<reference evidence="1 2" key="1">
    <citation type="journal article" date="2018" name="ISME J.">
        <title>Endosymbiont genomes yield clues of tubeworm success.</title>
        <authorList>
            <person name="Li Y."/>
            <person name="Liles M.R."/>
            <person name="Halanych K.M."/>
        </authorList>
    </citation>
    <scope>NUCLEOTIDE SEQUENCE [LARGE SCALE GENOMIC DNA]</scope>
    <source>
        <strain evidence="1">A1464</strain>
    </source>
</reference>
<proteinExistence type="predicted"/>
<comment type="caution">
    <text evidence="1">The sequence shown here is derived from an EMBL/GenBank/DDBJ whole genome shotgun (WGS) entry which is preliminary data.</text>
</comment>
<protein>
    <recommendedName>
        <fullName evidence="3">Fe2OG dioxygenase domain-containing protein</fullName>
    </recommendedName>
</protein>